<comment type="caution">
    <text evidence="5">The sequence shown here is derived from an EMBL/GenBank/DDBJ whole genome shotgun (WGS) entry which is preliminary data.</text>
</comment>
<dbReference type="Proteomes" id="UP000697107">
    <property type="component" value="Unassembled WGS sequence"/>
</dbReference>
<evidence type="ECO:0000313" key="2">
    <source>
        <dbReference type="EMBL" id="KAG2891360.1"/>
    </source>
</evidence>
<dbReference type="EMBL" id="RCML01001563">
    <property type="protein sequence ID" value="KAG2961704.1"/>
    <property type="molecule type" value="Genomic_DNA"/>
</dbReference>
<proteinExistence type="predicted"/>
<evidence type="ECO:0000313" key="6">
    <source>
        <dbReference type="Proteomes" id="UP000251314"/>
    </source>
</evidence>
<keyword evidence="6" id="KW-1185">Reference proteome</keyword>
<feature type="region of interest" description="Disordered" evidence="1">
    <location>
        <begin position="1"/>
        <end position="43"/>
    </location>
</feature>
<dbReference type="EMBL" id="RCMK01001595">
    <property type="protein sequence ID" value="KAG2891360.1"/>
    <property type="molecule type" value="Genomic_DNA"/>
</dbReference>
<dbReference type="EMBL" id="RCMV01002164">
    <property type="protein sequence ID" value="KAG3204135.1"/>
    <property type="molecule type" value="Genomic_DNA"/>
</dbReference>
<sequence length="43" mass="5338">MSVAGSEDTRDAGFNNESEVEEKRRKRREYMRQYRKREQDDQR</sequence>
<dbReference type="Proteomes" id="UP000760860">
    <property type="component" value="Unassembled WGS sequence"/>
</dbReference>
<evidence type="ECO:0000313" key="3">
    <source>
        <dbReference type="EMBL" id="KAG2961704.1"/>
    </source>
</evidence>
<name>A0A329RCJ5_9STRA</name>
<dbReference type="AlphaFoldDB" id="A0A329RCJ5"/>
<organism evidence="5 6">
    <name type="scientific">Phytophthora cactorum</name>
    <dbReference type="NCBI Taxonomy" id="29920"/>
    <lineage>
        <taxon>Eukaryota</taxon>
        <taxon>Sar</taxon>
        <taxon>Stramenopiles</taxon>
        <taxon>Oomycota</taxon>
        <taxon>Peronosporomycetes</taxon>
        <taxon>Peronosporales</taxon>
        <taxon>Peronosporaceae</taxon>
        <taxon>Phytophthora</taxon>
    </lineage>
</organism>
<dbReference type="Proteomes" id="UP000736787">
    <property type="component" value="Unassembled WGS sequence"/>
</dbReference>
<accession>A0A329RCJ5</accession>
<dbReference type="Proteomes" id="UP000251314">
    <property type="component" value="Unassembled WGS sequence"/>
</dbReference>
<protein>
    <submittedName>
        <fullName evidence="5">Uncharacterized protein</fullName>
    </submittedName>
</protein>
<reference evidence="2" key="2">
    <citation type="submission" date="2018-10" db="EMBL/GenBank/DDBJ databases">
        <title>Effector identification in a new, highly contiguous assembly of the strawberry crown rot pathogen Phytophthora cactorum.</title>
        <authorList>
            <person name="Armitage A.D."/>
            <person name="Nellist C.F."/>
            <person name="Bates H."/>
            <person name="Vickerstaff R.J."/>
            <person name="Harrison R.J."/>
        </authorList>
    </citation>
    <scope>NUCLEOTIDE SEQUENCE</scope>
    <source>
        <strain evidence="2">4040</strain>
        <strain evidence="3">P415</strain>
        <strain evidence="4">P421</strain>
    </source>
</reference>
<gene>
    <name evidence="5" type="ORF">PC110_g21205</name>
    <name evidence="2" type="ORF">PC117_g24262</name>
    <name evidence="3" type="ORF">PC118_g21825</name>
    <name evidence="4" type="ORF">PC129_g22624</name>
</gene>
<evidence type="ECO:0000313" key="4">
    <source>
        <dbReference type="EMBL" id="KAG3204135.1"/>
    </source>
</evidence>
<dbReference type="EMBL" id="MJFZ01001341">
    <property type="protein sequence ID" value="RAW22353.1"/>
    <property type="molecule type" value="Genomic_DNA"/>
</dbReference>
<evidence type="ECO:0000256" key="1">
    <source>
        <dbReference type="SAM" id="MobiDB-lite"/>
    </source>
</evidence>
<feature type="compositionally biased region" description="Basic and acidic residues" evidence="1">
    <location>
        <begin position="30"/>
        <end position="43"/>
    </location>
</feature>
<evidence type="ECO:0000313" key="5">
    <source>
        <dbReference type="EMBL" id="RAW22353.1"/>
    </source>
</evidence>
<reference evidence="5 6" key="1">
    <citation type="submission" date="2018-01" db="EMBL/GenBank/DDBJ databases">
        <title>Draft genome of the strawberry crown rot pathogen Phytophthora cactorum.</title>
        <authorList>
            <person name="Armitage A.D."/>
            <person name="Lysoe E."/>
            <person name="Nellist C.F."/>
            <person name="Harrison R.J."/>
            <person name="Brurberg M.B."/>
        </authorList>
    </citation>
    <scope>NUCLEOTIDE SEQUENCE [LARGE SCALE GENOMIC DNA]</scope>
    <source>
        <strain evidence="5 6">10300</strain>
    </source>
</reference>
<dbReference type="VEuPathDB" id="FungiDB:PC110_g21205"/>